<keyword evidence="2" id="KW-1185">Reference proteome</keyword>
<dbReference type="OrthoDB" id="9808943at2"/>
<organism evidence="1 2">
    <name type="scientific">Friedmanniella luteola</name>
    <dbReference type="NCBI Taxonomy" id="546871"/>
    <lineage>
        <taxon>Bacteria</taxon>
        <taxon>Bacillati</taxon>
        <taxon>Actinomycetota</taxon>
        <taxon>Actinomycetes</taxon>
        <taxon>Propionibacteriales</taxon>
        <taxon>Nocardioidaceae</taxon>
        <taxon>Friedmanniella</taxon>
    </lineage>
</organism>
<dbReference type="Proteomes" id="UP000199092">
    <property type="component" value="Chromosome I"/>
</dbReference>
<evidence type="ECO:0000313" key="1">
    <source>
        <dbReference type="EMBL" id="SDS36507.1"/>
    </source>
</evidence>
<dbReference type="AlphaFoldDB" id="A0A1H1RL42"/>
<dbReference type="EMBL" id="LT629749">
    <property type="protein sequence ID" value="SDS36507.1"/>
    <property type="molecule type" value="Genomic_DNA"/>
</dbReference>
<dbReference type="RefSeq" id="WP_091411787.1">
    <property type="nucleotide sequence ID" value="NZ_LT629749.1"/>
</dbReference>
<sequence length="130" mass="14266">MTPESAAIAEAFSRPVRAAGLEVRSGQVTEPMMVQVAVTDSRKGGHLVALFEAATNDYVGVWLDNGADFWEHEWHQPGREEFAAELGGVVVAHVAGDGTYEKGGRHYRVTVGDGSIRTRFRVDRERVLEL</sequence>
<reference evidence="1 2" key="1">
    <citation type="submission" date="2016-10" db="EMBL/GenBank/DDBJ databases">
        <authorList>
            <person name="de Groot N.N."/>
        </authorList>
    </citation>
    <scope>NUCLEOTIDE SEQUENCE [LARGE SCALE GENOMIC DNA]</scope>
    <source>
        <strain evidence="1 2">DSM 21741</strain>
    </source>
</reference>
<evidence type="ECO:0000313" key="2">
    <source>
        <dbReference type="Proteomes" id="UP000199092"/>
    </source>
</evidence>
<name>A0A1H1RL42_9ACTN</name>
<gene>
    <name evidence="1" type="ORF">SAMN04488543_1586</name>
</gene>
<proteinExistence type="predicted"/>
<accession>A0A1H1RL42</accession>
<protein>
    <submittedName>
        <fullName evidence="1">Uncharacterized protein</fullName>
    </submittedName>
</protein>